<evidence type="ECO:0000259" key="1">
    <source>
        <dbReference type="Pfam" id="PF17906"/>
    </source>
</evidence>
<dbReference type="Pfam" id="PF17906">
    <property type="entry name" value="HTH_48"/>
    <property type="match status" value="1"/>
</dbReference>
<evidence type="ECO:0000313" key="3">
    <source>
        <dbReference type="Proteomes" id="UP000299102"/>
    </source>
</evidence>
<organism evidence="2 3">
    <name type="scientific">Eumeta variegata</name>
    <name type="common">Bagworm moth</name>
    <name type="synonym">Eumeta japonica</name>
    <dbReference type="NCBI Taxonomy" id="151549"/>
    <lineage>
        <taxon>Eukaryota</taxon>
        <taxon>Metazoa</taxon>
        <taxon>Ecdysozoa</taxon>
        <taxon>Arthropoda</taxon>
        <taxon>Hexapoda</taxon>
        <taxon>Insecta</taxon>
        <taxon>Pterygota</taxon>
        <taxon>Neoptera</taxon>
        <taxon>Endopterygota</taxon>
        <taxon>Lepidoptera</taxon>
        <taxon>Glossata</taxon>
        <taxon>Ditrysia</taxon>
        <taxon>Tineoidea</taxon>
        <taxon>Psychidae</taxon>
        <taxon>Oiketicinae</taxon>
        <taxon>Eumeta</taxon>
    </lineage>
</organism>
<evidence type="ECO:0000313" key="2">
    <source>
        <dbReference type="EMBL" id="GBP95746.1"/>
    </source>
</evidence>
<gene>
    <name evidence="2" type="primary">SETMAR</name>
    <name evidence="2" type="ORF">EVAR_100971_1</name>
</gene>
<dbReference type="PANTHER" id="PTHR46060:SF1">
    <property type="entry name" value="MARINER MOS1 TRANSPOSASE-LIKE PROTEIN"/>
    <property type="match status" value="1"/>
</dbReference>
<feature type="domain" description="Mos1 transposase HTH" evidence="1">
    <location>
        <begin position="2"/>
        <end position="32"/>
    </location>
</feature>
<keyword evidence="2" id="KW-0808">Transferase</keyword>
<reference evidence="2 3" key="1">
    <citation type="journal article" date="2019" name="Commun. Biol.">
        <title>The bagworm genome reveals a unique fibroin gene that provides high tensile strength.</title>
        <authorList>
            <person name="Kono N."/>
            <person name="Nakamura H."/>
            <person name="Ohtoshi R."/>
            <person name="Tomita M."/>
            <person name="Numata K."/>
            <person name="Arakawa K."/>
        </authorList>
    </citation>
    <scope>NUCLEOTIDE SEQUENCE [LARGE SCALE GENOMIC DNA]</scope>
</reference>
<sequence length="197" mass="22049">MATQVAKKICDVHEPNAGSVRVAQNWFKRFQSSNFDVKVEPRSGRPVTDKVDAILDIVEQDHYISSYDIPENLSVDHKTGLFIVSFLPLGKTINWDVFCQQLFRLKREVEKKRTELMNRKGVVFCHDNTKPHISLVTQQISREWLIAAGACASRCNTLMTAPVVVAPPYACPPNRPDAHSSGRGLSRVVGCGRQFGV</sequence>
<dbReference type="Proteomes" id="UP000299102">
    <property type="component" value="Unassembled WGS sequence"/>
</dbReference>
<comment type="caution">
    <text evidence="2">The sequence shown here is derived from an EMBL/GenBank/DDBJ whole genome shotgun (WGS) entry which is preliminary data.</text>
</comment>
<dbReference type="InterPro" id="IPR041426">
    <property type="entry name" value="Mos1_HTH"/>
</dbReference>
<dbReference type="GO" id="GO:0003676">
    <property type="term" value="F:nucleic acid binding"/>
    <property type="evidence" value="ECO:0007669"/>
    <property type="project" value="InterPro"/>
</dbReference>
<dbReference type="GO" id="GO:0032259">
    <property type="term" value="P:methylation"/>
    <property type="evidence" value="ECO:0007669"/>
    <property type="project" value="UniProtKB-KW"/>
</dbReference>
<dbReference type="AlphaFoldDB" id="A0A4C2A4Z2"/>
<accession>A0A4C2A4Z2</accession>
<dbReference type="InterPro" id="IPR052709">
    <property type="entry name" value="Transposase-MT_Hybrid"/>
</dbReference>
<protein>
    <submittedName>
        <fullName evidence="2">Histone-lysine N-methyltransferase SETMAR</fullName>
    </submittedName>
</protein>
<dbReference type="Gene3D" id="3.30.420.10">
    <property type="entry name" value="Ribonuclease H-like superfamily/Ribonuclease H"/>
    <property type="match status" value="1"/>
</dbReference>
<dbReference type="InterPro" id="IPR036397">
    <property type="entry name" value="RNaseH_sf"/>
</dbReference>
<dbReference type="EMBL" id="BGZK01002675">
    <property type="protein sequence ID" value="GBP95746.1"/>
    <property type="molecule type" value="Genomic_DNA"/>
</dbReference>
<dbReference type="OrthoDB" id="616263at2759"/>
<keyword evidence="2" id="KW-0489">Methyltransferase</keyword>
<proteinExistence type="predicted"/>
<keyword evidence="3" id="KW-1185">Reference proteome</keyword>
<name>A0A4C2A4Z2_EUMVA</name>
<dbReference type="PANTHER" id="PTHR46060">
    <property type="entry name" value="MARINER MOS1 TRANSPOSASE-LIKE PROTEIN"/>
    <property type="match status" value="1"/>
</dbReference>
<dbReference type="GO" id="GO:0008168">
    <property type="term" value="F:methyltransferase activity"/>
    <property type="evidence" value="ECO:0007669"/>
    <property type="project" value="UniProtKB-KW"/>
</dbReference>